<dbReference type="FunFam" id="3.30.70.270:FF:000020">
    <property type="entry name" value="Transposon Tf2-6 polyprotein-like Protein"/>
    <property type="match status" value="1"/>
</dbReference>
<dbReference type="PANTHER" id="PTHR33064:SF37">
    <property type="entry name" value="RIBONUCLEASE H"/>
    <property type="match status" value="1"/>
</dbReference>
<sequence>TVDPSHDLARDAATTLIDGHFKVGLGADGKPPPAIVDLLRGHRAAFALDGRPGLIKEEEMEIPLQPDAPLRSEPPRRASPEKRAAMDSAIDQLLAWDVIEPSSSPVSYPVLMVRQYNKWRFCVDYRQLNAVTVADRYPLPTTDAVFHTLMGKSCFSSLDAIRGYHQMMVKPEDRWKTAFVCHRGLFQYKTVPFGLRNAPSEFQRLMDKILGELRWKEAVVYIDDTVVATETLEEQVAALDILLTRATAAGLKFSPSKCTFAVPSLVLLGRKVSGAGVAVWEDRARAVDDLPRPRTLQDLYHALGLFGYYRIFIRGYAALTEPLTRLTKGWWYENVGGRTRLVNVKGEAVSAEKTTLEWSDEQEDSFQRLKSSVTSSPVLAHPDPSRPYVMYVDASKKAYAAVLHQVFVDDRPSPPVSLTSAGLNTLGLNELPSAVAKERWASWVRSDPVFRAAFHRAQATDDAEWTVRDGILIRRPDGKIALPYAALSLVFAIRTTAAAISDSPRPSWRSLDTSGVLVSLTLYGPGSVIFRRA</sequence>
<evidence type="ECO:0000259" key="2">
    <source>
        <dbReference type="Pfam" id="PF00078"/>
    </source>
</evidence>
<dbReference type="Pfam" id="PF00078">
    <property type="entry name" value="RVT_1"/>
    <property type="match status" value="1"/>
</dbReference>
<dbReference type="InterPro" id="IPR041577">
    <property type="entry name" value="RT_RNaseH_2"/>
</dbReference>
<dbReference type="Proteomes" id="UP000077684">
    <property type="component" value="Unassembled WGS sequence"/>
</dbReference>
<organism evidence="4 5">
    <name type="scientific">Tilletia controversa</name>
    <name type="common">dwarf bunt fungus</name>
    <dbReference type="NCBI Taxonomy" id="13291"/>
    <lineage>
        <taxon>Eukaryota</taxon>
        <taxon>Fungi</taxon>
        <taxon>Dikarya</taxon>
        <taxon>Basidiomycota</taxon>
        <taxon>Ustilaginomycotina</taxon>
        <taxon>Exobasidiomycetes</taxon>
        <taxon>Tilletiales</taxon>
        <taxon>Tilletiaceae</taxon>
        <taxon>Tilletia</taxon>
    </lineage>
</organism>
<feature type="region of interest" description="Disordered" evidence="1">
    <location>
        <begin position="60"/>
        <end position="81"/>
    </location>
</feature>
<accession>A0A8X7SSS3</accession>
<dbReference type="Gene3D" id="3.30.70.270">
    <property type="match status" value="2"/>
</dbReference>
<feature type="non-terminal residue" evidence="4">
    <location>
        <position position="1"/>
    </location>
</feature>
<dbReference type="EMBL" id="LWDE02002156">
    <property type="protein sequence ID" value="KAE8238335.1"/>
    <property type="molecule type" value="Genomic_DNA"/>
</dbReference>
<dbReference type="InterPro" id="IPR043128">
    <property type="entry name" value="Rev_trsase/Diguanyl_cyclase"/>
</dbReference>
<feature type="domain" description="Reverse transcriptase" evidence="2">
    <location>
        <begin position="117"/>
        <end position="269"/>
    </location>
</feature>
<evidence type="ECO:0000313" key="4">
    <source>
        <dbReference type="EMBL" id="KAE8238335.1"/>
    </source>
</evidence>
<dbReference type="InterPro" id="IPR000477">
    <property type="entry name" value="RT_dom"/>
</dbReference>
<reference evidence="4" key="2">
    <citation type="journal article" date="2019" name="IMA Fungus">
        <title>Genome sequencing and comparison of five Tilletia species to identify candidate genes for the detection of regulated species infecting wheat.</title>
        <authorList>
            <person name="Nguyen H.D.T."/>
            <person name="Sultana T."/>
            <person name="Kesanakurti P."/>
            <person name="Hambleton S."/>
        </authorList>
    </citation>
    <scope>NUCLEOTIDE SEQUENCE</scope>
    <source>
        <strain evidence="4">DAOMC 236426</strain>
    </source>
</reference>
<dbReference type="PANTHER" id="PTHR33064">
    <property type="entry name" value="POL PROTEIN"/>
    <property type="match status" value="1"/>
</dbReference>
<dbReference type="SUPFAM" id="SSF56672">
    <property type="entry name" value="DNA/RNA polymerases"/>
    <property type="match status" value="1"/>
</dbReference>
<keyword evidence="5" id="KW-1185">Reference proteome</keyword>
<dbReference type="AlphaFoldDB" id="A0A8X7SSS3"/>
<gene>
    <name evidence="4" type="ORF">A4X06_0g8850</name>
</gene>
<evidence type="ECO:0008006" key="6">
    <source>
        <dbReference type="Google" id="ProtNLM"/>
    </source>
</evidence>
<dbReference type="InterPro" id="IPR051320">
    <property type="entry name" value="Viral_Replic_Matur_Polypro"/>
</dbReference>
<dbReference type="Gene3D" id="3.10.10.10">
    <property type="entry name" value="HIV Type 1 Reverse Transcriptase, subunit A, domain 1"/>
    <property type="match status" value="1"/>
</dbReference>
<name>A0A8X7SSS3_9BASI</name>
<dbReference type="CDD" id="cd01647">
    <property type="entry name" value="RT_LTR"/>
    <property type="match status" value="1"/>
</dbReference>
<evidence type="ECO:0000259" key="3">
    <source>
        <dbReference type="Pfam" id="PF17919"/>
    </source>
</evidence>
<evidence type="ECO:0000313" key="5">
    <source>
        <dbReference type="Proteomes" id="UP000077684"/>
    </source>
</evidence>
<comment type="caution">
    <text evidence="4">The sequence shown here is derived from an EMBL/GenBank/DDBJ whole genome shotgun (WGS) entry which is preliminary data.</text>
</comment>
<dbReference type="InterPro" id="IPR043502">
    <property type="entry name" value="DNA/RNA_pol_sf"/>
</dbReference>
<reference evidence="4" key="1">
    <citation type="submission" date="2016-04" db="EMBL/GenBank/DDBJ databases">
        <authorList>
            <person name="Nguyen H.D."/>
            <person name="Samba Siva P."/>
            <person name="Cullis J."/>
            <person name="Levesque C.A."/>
            <person name="Hambleton S."/>
        </authorList>
    </citation>
    <scope>NUCLEOTIDE SEQUENCE</scope>
    <source>
        <strain evidence="4">DAOMC 236426</strain>
    </source>
</reference>
<evidence type="ECO:0000256" key="1">
    <source>
        <dbReference type="SAM" id="MobiDB-lite"/>
    </source>
</evidence>
<protein>
    <recommendedName>
        <fullName evidence="6">Reverse transcriptase domain-containing protein</fullName>
    </recommendedName>
</protein>
<proteinExistence type="predicted"/>
<dbReference type="Pfam" id="PF17919">
    <property type="entry name" value="RT_RNaseH_2"/>
    <property type="match status" value="1"/>
</dbReference>
<feature type="domain" description="Reverse transcriptase/retrotransposon-derived protein RNase H-like" evidence="3">
    <location>
        <begin position="358"/>
        <end position="424"/>
    </location>
</feature>